<reference evidence="2" key="1">
    <citation type="submission" date="2013-07" db="EMBL/GenBank/DDBJ databases">
        <title>The genome of an arbuscular mycorrhizal fungus provides insights into the evolution of the oldest plant symbiosis.</title>
        <authorList>
            <consortium name="DOE Joint Genome Institute"/>
            <person name="Tisserant E."/>
            <person name="Malbreil M."/>
            <person name="Kuo A."/>
            <person name="Kohler A."/>
            <person name="Symeonidi A."/>
            <person name="Balestrini R."/>
            <person name="Charron P."/>
            <person name="Duensing N."/>
            <person name="Frei-dit-Frey N."/>
            <person name="Gianinazzi-Pearson V."/>
            <person name="Gilbert B."/>
            <person name="Handa Y."/>
            <person name="Hijri M."/>
            <person name="Kaul R."/>
            <person name="Kawaguchi M."/>
            <person name="Krajinski F."/>
            <person name="Lammers P."/>
            <person name="Lapierre D."/>
            <person name="Masclaux F.G."/>
            <person name="Murat C."/>
            <person name="Morin E."/>
            <person name="Ndikumana S."/>
            <person name="Pagni M."/>
            <person name="Petitpierre D."/>
            <person name="Requena N."/>
            <person name="Rosikiewicz P."/>
            <person name="Riley R."/>
            <person name="Saito K."/>
            <person name="San Clemente H."/>
            <person name="Shapiro H."/>
            <person name="van Tuinen D."/>
            <person name="Becard G."/>
            <person name="Bonfante P."/>
            <person name="Paszkowski U."/>
            <person name="Shachar-Hill Y."/>
            <person name="Young J.P."/>
            <person name="Sanders I.R."/>
            <person name="Henrissat B."/>
            <person name="Rensing S.A."/>
            <person name="Grigoriev I.V."/>
            <person name="Corradi N."/>
            <person name="Roux C."/>
            <person name="Martin F."/>
        </authorList>
    </citation>
    <scope>NUCLEOTIDE SEQUENCE</scope>
    <source>
        <strain evidence="2">DAOM 197198</strain>
    </source>
</reference>
<name>U9SYZ2_RHIID</name>
<dbReference type="EMBL" id="KI298095">
    <property type="protein sequence ID" value="ERZ99277.1"/>
    <property type="molecule type" value="Genomic_DNA"/>
</dbReference>
<keyword evidence="1" id="KW-0472">Membrane</keyword>
<dbReference type="AlphaFoldDB" id="U9SYZ2"/>
<keyword evidence="1" id="KW-1133">Transmembrane helix</keyword>
<keyword evidence="1" id="KW-0812">Transmembrane</keyword>
<evidence type="ECO:0000256" key="1">
    <source>
        <dbReference type="SAM" id="Phobius"/>
    </source>
</evidence>
<protein>
    <submittedName>
        <fullName evidence="2">Uncharacterized protein</fullName>
    </submittedName>
</protein>
<evidence type="ECO:0000313" key="2">
    <source>
        <dbReference type="EMBL" id="ERZ99277.1"/>
    </source>
</evidence>
<accession>U9SYZ2</accession>
<sequence>MSHLSEGLRFFSVSQNPICHALLFIHVLLHSAGLCGIFWADFLVSVKLKICAAPYD</sequence>
<proteinExistence type="predicted"/>
<gene>
    <name evidence="2" type="ORF">GLOINDRAFT_9670</name>
</gene>
<feature type="transmembrane region" description="Helical" evidence="1">
    <location>
        <begin position="21"/>
        <end position="40"/>
    </location>
</feature>
<organism evidence="2">
    <name type="scientific">Rhizophagus irregularis (strain DAOM 181602 / DAOM 197198 / MUCL 43194)</name>
    <name type="common">Arbuscular mycorrhizal fungus</name>
    <name type="synonym">Glomus intraradices</name>
    <dbReference type="NCBI Taxonomy" id="747089"/>
    <lineage>
        <taxon>Eukaryota</taxon>
        <taxon>Fungi</taxon>
        <taxon>Fungi incertae sedis</taxon>
        <taxon>Mucoromycota</taxon>
        <taxon>Glomeromycotina</taxon>
        <taxon>Glomeromycetes</taxon>
        <taxon>Glomerales</taxon>
        <taxon>Glomeraceae</taxon>
        <taxon>Rhizophagus</taxon>
    </lineage>
</organism>
<dbReference type="HOGENOM" id="CLU_3015388_0_0_1"/>